<reference evidence="2 3" key="1">
    <citation type="journal article" date="2013" name="PLoS Genet.">
        <title>The genome and development-dependent transcriptomes of Pyronema confluens: a window into fungal evolution.</title>
        <authorList>
            <person name="Traeger S."/>
            <person name="Altegoer F."/>
            <person name="Freitag M."/>
            <person name="Gabaldon T."/>
            <person name="Kempken F."/>
            <person name="Kumar A."/>
            <person name="Marcet-Houben M."/>
            <person name="Poggeler S."/>
            <person name="Stajich J.E."/>
            <person name="Nowrousian M."/>
        </authorList>
    </citation>
    <scope>NUCLEOTIDE SEQUENCE [LARGE SCALE GENOMIC DNA]</scope>
    <source>
        <strain evidence="3">CBS 100304</strain>
        <tissue evidence="2">Vegetative mycelium</tissue>
    </source>
</reference>
<evidence type="ECO:0000313" key="2">
    <source>
        <dbReference type="EMBL" id="CCX32465.1"/>
    </source>
</evidence>
<protein>
    <submittedName>
        <fullName evidence="2">Uncharacterized protein</fullName>
    </submittedName>
</protein>
<dbReference type="Proteomes" id="UP000018144">
    <property type="component" value="Unassembled WGS sequence"/>
</dbReference>
<feature type="region of interest" description="Disordered" evidence="1">
    <location>
        <begin position="77"/>
        <end position="112"/>
    </location>
</feature>
<gene>
    <name evidence="2" type="ORF">PCON_13228</name>
</gene>
<dbReference type="OrthoDB" id="10445524at2759"/>
<organism evidence="2 3">
    <name type="scientific">Pyronema omphalodes (strain CBS 100304)</name>
    <name type="common">Pyronema confluens</name>
    <dbReference type="NCBI Taxonomy" id="1076935"/>
    <lineage>
        <taxon>Eukaryota</taxon>
        <taxon>Fungi</taxon>
        <taxon>Dikarya</taxon>
        <taxon>Ascomycota</taxon>
        <taxon>Pezizomycotina</taxon>
        <taxon>Pezizomycetes</taxon>
        <taxon>Pezizales</taxon>
        <taxon>Pyronemataceae</taxon>
        <taxon>Pyronema</taxon>
    </lineage>
</organism>
<evidence type="ECO:0000313" key="3">
    <source>
        <dbReference type="Proteomes" id="UP000018144"/>
    </source>
</evidence>
<keyword evidence="3" id="KW-1185">Reference proteome</keyword>
<dbReference type="AlphaFoldDB" id="U4LSV2"/>
<sequence>MMRVLEEQDKQGMTNSQATEHQGNQHQGMTTDPARLLVQLGLKPNTPLQMMTEPAQPKVQQEIKPNTVLQMTTDPAQPKVQLEQLKLNKITNTNSPRPRSRSPTKKAEKLDPETLDIMVDHLMSVFHIAMNISTENPEPEKTPEYLRRVEGKKNLLTHCKYVCDSYEELLKHLNNPTEFLTKPASPSWQLVEPVEPSVDPSVPEAKAARPSPLIAVLNKVVGKMKADSMFHSGIEEPLPSFLKHIRGSCESTQKLETSLRCYLRVADPSAYNPSSIHGIEILYYPQDGSVDECLRDLRGNIDVLRREIVDTLGLPQSYLKPFNSLPVLRWP</sequence>
<proteinExistence type="predicted"/>
<accession>U4LSV2</accession>
<feature type="compositionally biased region" description="Basic and acidic residues" evidence="1">
    <location>
        <begin position="1"/>
        <end position="10"/>
    </location>
</feature>
<dbReference type="EMBL" id="HF935878">
    <property type="protein sequence ID" value="CCX32465.1"/>
    <property type="molecule type" value="Genomic_DNA"/>
</dbReference>
<feature type="region of interest" description="Disordered" evidence="1">
    <location>
        <begin position="1"/>
        <end position="29"/>
    </location>
</feature>
<name>U4LSV2_PYROM</name>
<evidence type="ECO:0000256" key="1">
    <source>
        <dbReference type="SAM" id="MobiDB-lite"/>
    </source>
</evidence>
<feature type="compositionally biased region" description="Polar residues" evidence="1">
    <location>
        <begin position="11"/>
        <end position="29"/>
    </location>
</feature>